<proteinExistence type="predicted"/>
<accession>A0A219YC56</accession>
<sequence length="83" mass="10003">MSIKNRYDRAMGWLETMMEQEPDHMMFAIKTDMANLRVLRNEAELWKDYKENPNYILGGVNHDPNHPDNLSSIVWNDFKRKYQ</sequence>
<dbReference type="Proteomes" id="UP000225215">
    <property type="component" value="Segment"/>
</dbReference>
<organism evidence="1 2">
    <name type="scientific">Aeromonas phage 65.2</name>
    <dbReference type="NCBI Taxonomy" id="1932896"/>
    <lineage>
        <taxon>Viruses</taxon>
        <taxon>Duplodnaviria</taxon>
        <taxon>Heunggongvirae</taxon>
        <taxon>Uroviricota</taxon>
        <taxon>Caudoviricetes</taxon>
        <taxon>Pantevenvirales</taxon>
        <taxon>Straboviridae</taxon>
        <taxon>Emmerichvirinae</taxon>
        <taxon>Ishigurovirus</taxon>
        <taxon>Ishigurovirus osborne</taxon>
    </lineage>
</organism>
<evidence type="ECO:0000313" key="2">
    <source>
        <dbReference type="Proteomes" id="UP000225215"/>
    </source>
</evidence>
<protein>
    <submittedName>
        <fullName evidence="1">Uncharacterized protein</fullName>
    </submittedName>
</protein>
<evidence type="ECO:0000313" key="1">
    <source>
        <dbReference type="EMBL" id="APU01586.1"/>
    </source>
</evidence>
<dbReference type="EMBL" id="KY290955">
    <property type="protein sequence ID" value="APU01586.1"/>
    <property type="molecule type" value="Genomic_DNA"/>
</dbReference>
<reference evidence="1 2" key="1">
    <citation type="journal article" date="2017" name="Sci. Rep.">
        <title>Characterization and diversity of phages infecting Aeromonas salmonicida subsp. salmonicida.</title>
        <authorList>
            <person name="Vincent A.T."/>
            <person name="Paquet V.E."/>
            <person name="Bernatchez A."/>
            <person name="Tremblay D.M."/>
            <person name="Moineau S."/>
            <person name="Charette S.J."/>
        </authorList>
    </citation>
    <scope>NUCLEOTIDE SEQUENCE [LARGE SCALE GENOMIC DNA]</scope>
</reference>
<name>A0A219YC56_9CAUD</name>